<dbReference type="Proteomes" id="UP000664904">
    <property type="component" value="Plasmid unnamed5"/>
</dbReference>
<evidence type="ECO:0000313" key="7">
    <source>
        <dbReference type="Proteomes" id="UP000664904"/>
    </source>
</evidence>
<proteinExistence type="predicted"/>
<evidence type="ECO:0000256" key="4">
    <source>
        <dbReference type="ARBA" id="ARBA00023136"/>
    </source>
</evidence>
<dbReference type="EMBL" id="CP072135">
    <property type="protein sequence ID" value="QTH73075.1"/>
    <property type="molecule type" value="Genomic_DNA"/>
</dbReference>
<evidence type="ECO:0000256" key="3">
    <source>
        <dbReference type="ARBA" id="ARBA00022989"/>
    </source>
</evidence>
<dbReference type="AlphaFoldDB" id="A0A975HPB1"/>
<feature type="transmembrane region" description="Helical" evidence="5">
    <location>
        <begin position="118"/>
        <end position="139"/>
    </location>
</feature>
<feature type="transmembrane region" description="Helical" evidence="5">
    <location>
        <begin position="69"/>
        <end position="98"/>
    </location>
</feature>
<evidence type="ECO:0000256" key="5">
    <source>
        <dbReference type="SAM" id="Phobius"/>
    </source>
</evidence>
<evidence type="ECO:0000313" key="6">
    <source>
        <dbReference type="EMBL" id="QTH73075.1"/>
    </source>
</evidence>
<dbReference type="InterPro" id="IPR001129">
    <property type="entry name" value="Membr-assoc_MAPEG"/>
</dbReference>
<dbReference type="Gene3D" id="1.20.120.550">
    <property type="entry name" value="Membrane associated eicosanoid/glutathione metabolism-like domain"/>
    <property type="match status" value="1"/>
</dbReference>
<keyword evidence="6" id="KW-0614">Plasmid</keyword>
<dbReference type="KEGG" id="pxi:J5O05_19885"/>
<name>A0A975HPB1_9GAMM</name>
<dbReference type="GO" id="GO:0016020">
    <property type="term" value="C:membrane"/>
    <property type="evidence" value="ECO:0007669"/>
    <property type="project" value="UniProtKB-SubCell"/>
</dbReference>
<organism evidence="6 7">
    <name type="scientific">Pseudoalteromonas xiamenensis</name>
    <dbReference type="NCBI Taxonomy" id="882626"/>
    <lineage>
        <taxon>Bacteria</taxon>
        <taxon>Pseudomonadati</taxon>
        <taxon>Pseudomonadota</taxon>
        <taxon>Gammaproteobacteria</taxon>
        <taxon>Alteromonadales</taxon>
        <taxon>Pseudoalteromonadaceae</taxon>
        <taxon>Pseudoalteromonas</taxon>
    </lineage>
</organism>
<protein>
    <submittedName>
        <fullName evidence="6">MAPEG family protein</fullName>
    </submittedName>
</protein>
<geneLocation type="plasmid" evidence="6 7">
    <name>unnamed5</name>
</geneLocation>
<keyword evidence="3 5" id="KW-1133">Transmembrane helix</keyword>
<dbReference type="InterPro" id="IPR023352">
    <property type="entry name" value="MAPEG-like_dom_sf"/>
</dbReference>
<sequence>MLEKFLILTIFAQVILTYGILVVMGRRRFSAAKQKLIQKEDFATMRLETAPDHVRVADRSFINQFEIPVLFYVASLTALSLNAVSVWFVAFSCVFVTTRFAHAIIHLGKNTVIVRYRIFLISCLMNLLQWLCLLFTVFIGI</sequence>
<accession>A0A975HPB1</accession>
<evidence type="ECO:0000256" key="1">
    <source>
        <dbReference type="ARBA" id="ARBA00004370"/>
    </source>
</evidence>
<gene>
    <name evidence="6" type="ORF">J5O05_19885</name>
</gene>
<evidence type="ECO:0000256" key="2">
    <source>
        <dbReference type="ARBA" id="ARBA00022692"/>
    </source>
</evidence>
<dbReference type="SUPFAM" id="SSF161084">
    <property type="entry name" value="MAPEG domain-like"/>
    <property type="match status" value="1"/>
</dbReference>
<keyword evidence="4 5" id="KW-0472">Membrane</keyword>
<dbReference type="Pfam" id="PF01124">
    <property type="entry name" value="MAPEG"/>
    <property type="match status" value="1"/>
</dbReference>
<keyword evidence="2 5" id="KW-0812">Transmembrane</keyword>
<comment type="subcellular location">
    <subcellularLocation>
        <location evidence="1">Membrane</location>
    </subcellularLocation>
</comment>
<reference evidence="6" key="1">
    <citation type="submission" date="2021-03" db="EMBL/GenBank/DDBJ databases">
        <title>Complete Genome of Pseudoalteromonas xiamenensis STKMTI.2, a new potential marine bacterium producing anti-Vibrio compounds.</title>
        <authorList>
            <person name="Handayani D.P."/>
            <person name="Isnansetyo A."/>
            <person name="Istiqomah I."/>
            <person name="Jumina J."/>
        </authorList>
    </citation>
    <scope>NUCLEOTIDE SEQUENCE</scope>
    <source>
        <strain evidence="6">STKMTI.2</strain>
        <plasmid evidence="6">unnamed5</plasmid>
    </source>
</reference>
<dbReference type="RefSeq" id="WP_208844694.1">
    <property type="nucleotide sequence ID" value="NZ_CP072135.1"/>
</dbReference>
<feature type="transmembrane region" description="Helical" evidence="5">
    <location>
        <begin position="6"/>
        <end position="25"/>
    </location>
</feature>
<keyword evidence="7" id="KW-1185">Reference proteome</keyword>